<name>A0ACB9AHS3_CICIN</name>
<comment type="caution">
    <text evidence="1">The sequence shown here is derived from an EMBL/GenBank/DDBJ whole genome shotgun (WGS) entry which is preliminary data.</text>
</comment>
<reference evidence="1 2" key="2">
    <citation type="journal article" date="2022" name="Mol. Ecol. Resour.">
        <title>The genomes of chicory, endive, great burdock and yacon provide insights into Asteraceae paleo-polyploidization history and plant inulin production.</title>
        <authorList>
            <person name="Fan W."/>
            <person name="Wang S."/>
            <person name="Wang H."/>
            <person name="Wang A."/>
            <person name="Jiang F."/>
            <person name="Liu H."/>
            <person name="Zhao H."/>
            <person name="Xu D."/>
            <person name="Zhang Y."/>
        </authorList>
    </citation>
    <scope>NUCLEOTIDE SEQUENCE [LARGE SCALE GENOMIC DNA]</scope>
    <source>
        <strain evidence="2">cv. Punajuju</strain>
        <tissue evidence="1">Leaves</tissue>
    </source>
</reference>
<protein>
    <submittedName>
        <fullName evidence="1">Uncharacterized protein</fullName>
    </submittedName>
</protein>
<sequence>MTVLAGSNIEVPQFIWDFSLKPTDRQVKMTTEMEKGEQLQTTVRCRNSIFRRVDVLLVLILLLVSGKTTGFA</sequence>
<accession>A0ACB9AHS3</accession>
<organism evidence="1 2">
    <name type="scientific">Cichorium intybus</name>
    <name type="common">Chicory</name>
    <dbReference type="NCBI Taxonomy" id="13427"/>
    <lineage>
        <taxon>Eukaryota</taxon>
        <taxon>Viridiplantae</taxon>
        <taxon>Streptophyta</taxon>
        <taxon>Embryophyta</taxon>
        <taxon>Tracheophyta</taxon>
        <taxon>Spermatophyta</taxon>
        <taxon>Magnoliopsida</taxon>
        <taxon>eudicotyledons</taxon>
        <taxon>Gunneridae</taxon>
        <taxon>Pentapetalae</taxon>
        <taxon>asterids</taxon>
        <taxon>campanulids</taxon>
        <taxon>Asterales</taxon>
        <taxon>Asteraceae</taxon>
        <taxon>Cichorioideae</taxon>
        <taxon>Cichorieae</taxon>
        <taxon>Cichoriinae</taxon>
        <taxon>Cichorium</taxon>
    </lineage>
</organism>
<evidence type="ECO:0000313" key="1">
    <source>
        <dbReference type="EMBL" id="KAI3709291.1"/>
    </source>
</evidence>
<proteinExistence type="predicted"/>
<gene>
    <name evidence="1" type="ORF">L2E82_39051</name>
</gene>
<evidence type="ECO:0000313" key="2">
    <source>
        <dbReference type="Proteomes" id="UP001055811"/>
    </source>
</evidence>
<dbReference type="Proteomes" id="UP001055811">
    <property type="component" value="Linkage Group LG07"/>
</dbReference>
<dbReference type="EMBL" id="CM042015">
    <property type="protein sequence ID" value="KAI3709291.1"/>
    <property type="molecule type" value="Genomic_DNA"/>
</dbReference>
<keyword evidence="2" id="KW-1185">Reference proteome</keyword>
<reference evidence="2" key="1">
    <citation type="journal article" date="2022" name="Mol. Ecol. Resour.">
        <title>The genomes of chicory, endive, great burdock and yacon provide insights into Asteraceae palaeo-polyploidization history and plant inulin production.</title>
        <authorList>
            <person name="Fan W."/>
            <person name="Wang S."/>
            <person name="Wang H."/>
            <person name="Wang A."/>
            <person name="Jiang F."/>
            <person name="Liu H."/>
            <person name="Zhao H."/>
            <person name="Xu D."/>
            <person name="Zhang Y."/>
        </authorList>
    </citation>
    <scope>NUCLEOTIDE SEQUENCE [LARGE SCALE GENOMIC DNA]</scope>
    <source>
        <strain evidence="2">cv. Punajuju</strain>
    </source>
</reference>